<dbReference type="AlphaFoldDB" id="A0A1Q5UC35"/>
<dbReference type="SUPFAM" id="SSF51445">
    <property type="entry name" value="(Trans)glycosidases"/>
    <property type="match status" value="1"/>
</dbReference>
<dbReference type="InterPro" id="IPR011583">
    <property type="entry name" value="Chitinase_II/V-like_cat"/>
</dbReference>
<dbReference type="EC" id="3.2.1.14" evidence="2"/>
<sequence>MSLSTKIVPAQLDAVQKTDGVELTKNTVVPATVLTPVTSSSNVTKILPVNQDAVRKRDIADWGLTTAALMFVSLDAIPRLNCGNKTVKHDTCDKKTATLDRVVGYYEAWSVRRPCNKFWPEQIPLGIYTHINFAFATIDPETFEVRPDRTTDLKVLSRVTALKRQDPDLKVMIALGGWTFSDPGPTQMVFSDIARSTENQKKFFASITKFLSTYDLDGVDLDWEYPEAEDRNGRPEDYKNFPTFMANLKSALDSTGRNELSITLPASYWYLQHFDIVKL</sequence>
<dbReference type="Gene3D" id="3.20.20.80">
    <property type="entry name" value="Glycosidases"/>
    <property type="match status" value="1"/>
</dbReference>
<dbReference type="Pfam" id="PF00704">
    <property type="entry name" value="Glyco_hydro_18"/>
    <property type="match status" value="1"/>
</dbReference>
<dbReference type="GO" id="GO:0006032">
    <property type="term" value="P:chitin catabolic process"/>
    <property type="evidence" value="ECO:0007669"/>
    <property type="project" value="UniProtKB-KW"/>
</dbReference>
<evidence type="ECO:0000256" key="7">
    <source>
        <dbReference type="ARBA" id="ARBA00023326"/>
    </source>
</evidence>
<comment type="caution">
    <text evidence="11">The sequence shown here is derived from an EMBL/GenBank/DDBJ whole genome shotgun (WGS) entry which is preliminary data.</text>
</comment>
<dbReference type="PROSITE" id="PS51910">
    <property type="entry name" value="GH18_2"/>
    <property type="match status" value="1"/>
</dbReference>
<dbReference type="GO" id="GO:0000272">
    <property type="term" value="P:polysaccharide catabolic process"/>
    <property type="evidence" value="ECO:0007669"/>
    <property type="project" value="UniProtKB-KW"/>
</dbReference>
<evidence type="ECO:0000256" key="8">
    <source>
        <dbReference type="RuleBase" id="RU000489"/>
    </source>
</evidence>
<keyword evidence="3 8" id="KW-0378">Hydrolase</keyword>
<dbReference type="GO" id="GO:0008061">
    <property type="term" value="F:chitin binding"/>
    <property type="evidence" value="ECO:0007669"/>
    <property type="project" value="InterPro"/>
</dbReference>
<proteinExistence type="inferred from homology"/>
<name>A0A1Q5UC35_9EURO</name>
<gene>
    <name evidence="11" type="ORF">PENSUB_4574</name>
</gene>
<dbReference type="STRING" id="1316194.A0A1Q5UC35"/>
<protein>
    <recommendedName>
        <fullName evidence="2">chitinase</fullName>
        <ecNumber evidence="2">3.2.1.14</ecNumber>
    </recommendedName>
</protein>
<dbReference type="PROSITE" id="PS01095">
    <property type="entry name" value="GH18_1"/>
    <property type="match status" value="1"/>
</dbReference>
<dbReference type="EMBL" id="MNBE01000401">
    <property type="protein sequence ID" value="OKP10021.1"/>
    <property type="molecule type" value="Genomic_DNA"/>
</dbReference>
<accession>A0A1Q5UC35</accession>
<dbReference type="SMART" id="SM00636">
    <property type="entry name" value="Glyco_18"/>
    <property type="match status" value="1"/>
</dbReference>
<dbReference type="InterPro" id="IPR017853">
    <property type="entry name" value="GH"/>
</dbReference>
<dbReference type="Proteomes" id="UP000186955">
    <property type="component" value="Unassembled WGS sequence"/>
</dbReference>
<dbReference type="PANTHER" id="PTHR11177:SF402">
    <property type="entry name" value="CHITINASE"/>
    <property type="match status" value="1"/>
</dbReference>
<evidence type="ECO:0000256" key="1">
    <source>
        <dbReference type="ARBA" id="ARBA00000822"/>
    </source>
</evidence>
<dbReference type="CDD" id="cd00598">
    <property type="entry name" value="GH18_chitinase-like"/>
    <property type="match status" value="1"/>
</dbReference>
<reference evidence="11 12" key="1">
    <citation type="submission" date="2016-10" db="EMBL/GenBank/DDBJ databases">
        <title>Genome sequence of the ascomycete fungus Penicillium subrubescens.</title>
        <authorList>
            <person name="De Vries R.P."/>
            <person name="Peng M."/>
            <person name="Dilokpimol A."/>
            <person name="Hilden K."/>
            <person name="Makela M.R."/>
            <person name="Grigoriev I."/>
            <person name="Riley R."/>
            <person name="Granchi Z."/>
        </authorList>
    </citation>
    <scope>NUCLEOTIDE SEQUENCE [LARGE SCALE GENOMIC DNA]</scope>
    <source>
        <strain evidence="11 12">CBS 132785</strain>
    </source>
</reference>
<dbReference type="InterPro" id="IPR050314">
    <property type="entry name" value="Glycosyl_Hydrlase_18"/>
</dbReference>
<keyword evidence="4" id="KW-0146">Chitin degradation</keyword>
<dbReference type="PANTHER" id="PTHR11177">
    <property type="entry name" value="CHITINASE"/>
    <property type="match status" value="1"/>
</dbReference>
<evidence type="ECO:0000256" key="5">
    <source>
        <dbReference type="ARBA" id="ARBA00023277"/>
    </source>
</evidence>
<feature type="domain" description="GH18" evidence="10">
    <location>
        <begin position="100"/>
        <end position="279"/>
    </location>
</feature>
<keyword evidence="7" id="KW-0624">Polysaccharide degradation</keyword>
<evidence type="ECO:0000256" key="2">
    <source>
        <dbReference type="ARBA" id="ARBA00012729"/>
    </source>
</evidence>
<comment type="catalytic activity">
    <reaction evidence="1">
        <text>Random endo-hydrolysis of N-acetyl-beta-D-glucosaminide (1-&gt;4)-beta-linkages in chitin and chitodextrins.</text>
        <dbReference type="EC" id="3.2.1.14"/>
    </reaction>
</comment>
<comment type="similarity">
    <text evidence="9">Belongs to the glycosyl hydrolase 18 family.</text>
</comment>
<evidence type="ECO:0000256" key="6">
    <source>
        <dbReference type="ARBA" id="ARBA00023295"/>
    </source>
</evidence>
<dbReference type="InterPro" id="IPR001579">
    <property type="entry name" value="Glyco_hydro_18_chit_AS"/>
</dbReference>
<evidence type="ECO:0000256" key="3">
    <source>
        <dbReference type="ARBA" id="ARBA00022801"/>
    </source>
</evidence>
<evidence type="ECO:0000256" key="9">
    <source>
        <dbReference type="RuleBase" id="RU004453"/>
    </source>
</evidence>
<evidence type="ECO:0000313" key="11">
    <source>
        <dbReference type="EMBL" id="OKP10021.1"/>
    </source>
</evidence>
<organism evidence="11 12">
    <name type="scientific">Penicillium subrubescens</name>
    <dbReference type="NCBI Taxonomy" id="1316194"/>
    <lineage>
        <taxon>Eukaryota</taxon>
        <taxon>Fungi</taxon>
        <taxon>Dikarya</taxon>
        <taxon>Ascomycota</taxon>
        <taxon>Pezizomycotina</taxon>
        <taxon>Eurotiomycetes</taxon>
        <taxon>Eurotiomycetidae</taxon>
        <taxon>Eurotiales</taxon>
        <taxon>Aspergillaceae</taxon>
        <taxon>Penicillium</taxon>
    </lineage>
</organism>
<keyword evidence="6 8" id="KW-0326">Glycosidase</keyword>
<dbReference type="InterPro" id="IPR001223">
    <property type="entry name" value="Glyco_hydro18_cat"/>
</dbReference>
<keyword evidence="5" id="KW-0119">Carbohydrate metabolism</keyword>
<dbReference type="GO" id="GO:0008843">
    <property type="term" value="F:endochitinase activity"/>
    <property type="evidence" value="ECO:0007669"/>
    <property type="project" value="UniProtKB-EC"/>
</dbReference>
<evidence type="ECO:0000313" key="12">
    <source>
        <dbReference type="Proteomes" id="UP000186955"/>
    </source>
</evidence>
<evidence type="ECO:0000256" key="4">
    <source>
        <dbReference type="ARBA" id="ARBA00023024"/>
    </source>
</evidence>
<evidence type="ECO:0000259" key="10">
    <source>
        <dbReference type="PROSITE" id="PS51910"/>
    </source>
</evidence>
<keyword evidence="12" id="KW-1185">Reference proteome</keyword>